<organism evidence="1 2">
    <name type="scientific">candidate division KD3-62 bacterium DG_56</name>
    <dbReference type="NCBI Taxonomy" id="1704032"/>
    <lineage>
        <taxon>Bacteria</taxon>
        <taxon>candidate division KD3-62</taxon>
    </lineage>
</organism>
<evidence type="ECO:0000313" key="1">
    <source>
        <dbReference type="EMBL" id="KPJ63417.1"/>
    </source>
</evidence>
<sequence length="228" mass="25188">PLEYRPPQPERPGGYHYWLGGHEVASNLPVIWTTGFNNSGTAQDVGYGHFWSWGLPVPNPRLPKWDEGLAVTAGLADGPLAEEGLLDRLGDERDRWRGVLAGLLQGGLIERSRGKLGLAIPLFGQGDSDVLAPEIDALIGPVVREIAAPAFAEVDRSLDGMGYGRHREHYPQWHRWLTGDVMGEALRFMMEQGVLPRLDESTAPTFAMIAWKGDLPLMSWGVEQHPRP</sequence>
<comment type="caution">
    <text evidence="1">The sequence shown here is derived from an EMBL/GenBank/DDBJ whole genome shotgun (WGS) entry which is preliminary data.</text>
</comment>
<evidence type="ECO:0000313" key="2">
    <source>
        <dbReference type="Proteomes" id="UP000052020"/>
    </source>
</evidence>
<dbReference type="Proteomes" id="UP000052020">
    <property type="component" value="Unassembled WGS sequence"/>
</dbReference>
<gene>
    <name evidence="1" type="ORF">AMK68_03920</name>
</gene>
<name>A0A0S7XMW3_9BACT</name>
<dbReference type="AlphaFoldDB" id="A0A0S7XMW3"/>
<accession>A0A0S7XMW3</accession>
<dbReference type="EMBL" id="LIZY01000085">
    <property type="protein sequence ID" value="KPJ63417.1"/>
    <property type="molecule type" value="Genomic_DNA"/>
</dbReference>
<feature type="non-terminal residue" evidence="1">
    <location>
        <position position="1"/>
    </location>
</feature>
<reference evidence="1 2" key="1">
    <citation type="journal article" date="2015" name="Microbiome">
        <title>Genomic resolution of linkages in carbon, nitrogen, and sulfur cycling among widespread estuary sediment bacteria.</title>
        <authorList>
            <person name="Baker B.J."/>
            <person name="Lazar C.S."/>
            <person name="Teske A.P."/>
            <person name="Dick G.J."/>
        </authorList>
    </citation>
    <scope>NUCLEOTIDE SEQUENCE [LARGE SCALE GENOMIC DNA]</scope>
    <source>
        <strain evidence="1">DG_56</strain>
    </source>
</reference>
<proteinExistence type="predicted"/>
<protein>
    <submittedName>
        <fullName evidence="1">Uncharacterized protein</fullName>
    </submittedName>
</protein>